<feature type="transmembrane region" description="Helical" evidence="1">
    <location>
        <begin position="6"/>
        <end position="26"/>
    </location>
</feature>
<dbReference type="Proteomes" id="UP001321047">
    <property type="component" value="Unassembled WGS sequence"/>
</dbReference>
<feature type="transmembrane region" description="Helical" evidence="1">
    <location>
        <begin position="73"/>
        <end position="95"/>
    </location>
</feature>
<proteinExistence type="predicted"/>
<evidence type="ECO:0000313" key="2">
    <source>
        <dbReference type="EMBL" id="MCU4750911.1"/>
    </source>
</evidence>
<keyword evidence="1" id="KW-0812">Transmembrane</keyword>
<sequence length="101" mass="10701">MVGIDLIATAVLAVLPFLVGFGAGVYLPHHRRLLLVGTGIPAVYFTANLLVALARQGLRETLILGIPLGISPVFIMLLTALSVGSFFGVVAGSWWRKRDGS</sequence>
<dbReference type="EMBL" id="JAOPJZ010000001">
    <property type="protein sequence ID" value="MCU4750911.1"/>
    <property type="molecule type" value="Genomic_DNA"/>
</dbReference>
<protein>
    <submittedName>
        <fullName evidence="2">Uncharacterized protein</fullName>
    </submittedName>
</protein>
<accession>A0AAP3E520</accession>
<gene>
    <name evidence="2" type="ORF">OB919_02760</name>
</gene>
<evidence type="ECO:0000256" key="1">
    <source>
        <dbReference type="SAM" id="Phobius"/>
    </source>
</evidence>
<comment type="caution">
    <text evidence="2">The sequence shown here is derived from an EMBL/GenBank/DDBJ whole genome shotgun (WGS) entry which is preliminary data.</text>
</comment>
<dbReference type="RefSeq" id="WP_342806143.1">
    <property type="nucleotide sequence ID" value="NZ_JAOPJZ010000001.1"/>
</dbReference>
<keyword evidence="1" id="KW-1133">Transmembrane helix</keyword>
<reference evidence="2 3" key="1">
    <citation type="submission" date="2022-09" db="EMBL/GenBank/DDBJ databases">
        <title>Enrichment on poylsaccharides allowed isolation of novel metabolic and taxonomic groups of Haloarchaea.</title>
        <authorList>
            <person name="Sorokin D.Y."/>
            <person name="Elcheninov A.G."/>
            <person name="Khizhniak T.V."/>
            <person name="Kolganova T.V."/>
            <person name="Kublanov I.V."/>
        </authorList>
    </citation>
    <scope>NUCLEOTIDE SEQUENCE [LARGE SCALE GENOMIC DNA]</scope>
    <source>
        <strain evidence="2 3">AArc-curdl1</strain>
    </source>
</reference>
<organism evidence="2 3">
    <name type="scientific">Natronosalvus hydrolyticus</name>
    <dbReference type="NCBI Taxonomy" id="2979988"/>
    <lineage>
        <taxon>Archaea</taxon>
        <taxon>Methanobacteriati</taxon>
        <taxon>Methanobacteriota</taxon>
        <taxon>Stenosarchaea group</taxon>
        <taxon>Halobacteria</taxon>
        <taxon>Halobacteriales</taxon>
        <taxon>Natrialbaceae</taxon>
        <taxon>Natronosalvus</taxon>
    </lineage>
</organism>
<feature type="transmembrane region" description="Helical" evidence="1">
    <location>
        <begin position="33"/>
        <end position="53"/>
    </location>
</feature>
<keyword evidence="3" id="KW-1185">Reference proteome</keyword>
<dbReference type="AlphaFoldDB" id="A0AAP3E520"/>
<evidence type="ECO:0000313" key="3">
    <source>
        <dbReference type="Proteomes" id="UP001321047"/>
    </source>
</evidence>
<keyword evidence="1" id="KW-0472">Membrane</keyword>
<name>A0AAP3E520_9EURY</name>